<comment type="caution">
    <text evidence="10">The sequence shown here is derived from an EMBL/GenBank/DDBJ whole genome shotgun (WGS) entry which is preliminary data.</text>
</comment>
<organism evidence="10 11">
    <name type="scientific">Nocardia bhagyanarayanae</name>
    <dbReference type="NCBI Taxonomy" id="1215925"/>
    <lineage>
        <taxon>Bacteria</taxon>
        <taxon>Bacillati</taxon>
        <taxon>Actinomycetota</taxon>
        <taxon>Actinomycetes</taxon>
        <taxon>Mycobacteriales</taxon>
        <taxon>Nocardiaceae</taxon>
        <taxon>Nocardia</taxon>
    </lineage>
</organism>
<proteinExistence type="inferred from homology"/>
<evidence type="ECO:0000313" key="10">
    <source>
        <dbReference type="EMBL" id="TQM30828.1"/>
    </source>
</evidence>
<evidence type="ECO:0000256" key="6">
    <source>
        <dbReference type="RuleBase" id="RU362125"/>
    </source>
</evidence>
<dbReference type="Gene3D" id="1.20.140.10">
    <property type="entry name" value="Butyryl-CoA Dehydrogenase, subunit A, domain 3"/>
    <property type="match status" value="1"/>
</dbReference>
<sequence>MEFELTDEQVMLRDTVRDVLARNYDPESRLKVTDTELGWSRDVWRQLAELGVLGLGFAEEDGGVDAGPVETMVVLEEIGRRLAPEPLLDAVLVPGALIGLVGSAEQRQRILPDVASGEKLLAFAHAEPGVRWPSTDLATSAAAEGDGYLLTGVKNPVAHGDCADELVVSAVLPGGGVGLFLVAADGEGVSRKTFRTVDGQRGAQITFEKARAELLGDTADASEAVQIALGHAHAGLCAESIGAMEESLRLTTEYLKTRKQFGVTLSKFQTLTQRAANMYVSLELARSMSLYVTASLADGVNDPVVASRARLQVGRAARHVGQEAIQMHGGIGVTAEYPVGHYVARLTAIGRTLGGDLDHLKVLSARVGEYDLPEL</sequence>
<dbReference type="Pfam" id="PF02770">
    <property type="entry name" value="Acyl-CoA_dh_M"/>
    <property type="match status" value="1"/>
</dbReference>
<dbReference type="InterPro" id="IPR009100">
    <property type="entry name" value="AcylCoA_DH/oxidase_NM_dom_sf"/>
</dbReference>
<dbReference type="CDD" id="cd00567">
    <property type="entry name" value="ACAD"/>
    <property type="match status" value="1"/>
</dbReference>
<protein>
    <recommendedName>
        <fullName evidence="12">Alkylation response protein AidB-like acyl-CoA dehydrogenase</fullName>
    </recommendedName>
</protein>
<accession>A0A543FAH6</accession>
<dbReference type="GO" id="GO:0003995">
    <property type="term" value="F:acyl-CoA dehydrogenase activity"/>
    <property type="evidence" value="ECO:0007669"/>
    <property type="project" value="TreeGrafter"/>
</dbReference>
<keyword evidence="4 6" id="KW-0274">FAD</keyword>
<dbReference type="InterPro" id="IPR009075">
    <property type="entry name" value="AcylCo_DH/oxidase_C"/>
</dbReference>
<dbReference type="InterPro" id="IPR036250">
    <property type="entry name" value="AcylCo_DH-like_C"/>
</dbReference>
<evidence type="ECO:0000259" key="7">
    <source>
        <dbReference type="Pfam" id="PF00441"/>
    </source>
</evidence>
<keyword evidence="5 6" id="KW-0560">Oxidoreductase</keyword>
<evidence type="ECO:0000259" key="9">
    <source>
        <dbReference type="Pfam" id="PF02771"/>
    </source>
</evidence>
<dbReference type="Pfam" id="PF00441">
    <property type="entry name" value="Acyl-CoA_dh_1"/>
    <property type="match status" value="1"/>
</dbReference>
<feature type="domain" description="Acyl-CoA dehydrogenase/oxidase N-terminal" evidence="9">
    <location>
        <begin position="6"/>
        <end position="118"/>
    </location>
</feature>
<gene>
    <name evidence="10" type="ORF">FB390_2464</name>
</gene>
<feature type="domain" description="Acyl-CoA oxidase/dehydrogenase middle" evidence="8">
    <location>
        <begin position="122"/>
        <end position="204"/>
    </location>
</feature>
<evidence type="ECO:0000256" key="1">
    <source>
        <dbReference type="ARBA" id="ARBA00001974"/>
    </source>
</evidence>
<dbReference type="RefSeq" id="WP_141809036.1">
    <property type="nucleotide sequence ID" value="NZ_VFPG01000001.1"/>
</dbReference>
<dbReference type="InterPro" id="IPR037069">
    <property type="entry name" value="AcylCoA_DH/ox_N_sf"/>
</dbReference>
<evidence type="ECO:0000256" key="4">
    <source>
        <dbReference type="ARBA" id="ARBA00022827"/>
    </source>
</evidence>
<evidence type="ECO:0008006" key="12">
    <source>
        <dbReference type="Google" id="ProtNLM"/>
    </source>
</evidence>
<dbReference type="Gene3D" id="2.40.110.10">
    <property type="entry name" value="Butyryl-CoA Dehydrogenase, subunit A, domain 2"/>
    <property type="match status" value="1"/>
</dbReference>
<dbReference type="AlphaFoldDB" id="A0A543FAH6"/>
<comment type="cofactor">
    <cofactor evidence="1 6">
        <name>FAD</name>
        <dbReference type="ChEBI" id="CHEBI:57692"/>
    </cofactor>
</comment>
<evidence type="ECO:0000256" key="2">
    <source>
        <dbReference type="ARBA" id="ARBA00009347"/>
    </source>
</evidence>
<keyword evidence="3 6" id="KW-0285">Flavoprotein</keyword>
<dbReference type="Proteomes" id="UP000316331">
    <property type="component" value="Unassembled WGS sequence"/>
</dbReference>
<dbReference type="Pfam" id="PF02771">
    <property type="entry name" value="Acyl-CoA_dh_N"/>
    <property type="match status" value="1"/>
</dbReference>
<dbReference type="SUPFAM" id="SSF56645">
    <property type="entry name" value="Acyl-CoA dehydrogenase NM domain-like"/>
    <property type="match status" value="1"/>
</dbReference>
<evidence type="ECO:0000259" key="8">
    <source>
        <dbReference type="Pfam" id="PF02770"/>
    </source>
</evidence>
<evidence type="ECO:0000313" key="11">
    <source>
        <dbReference type="Proteomes" id="UP000316331"/>
    </source>
</evidence>
<dbReference type="InterPro" id="IPR013786">
    <property type="entry name" value="AcylCoA_DH/ox_N"/>
</dbReference>
<dbReference type="PANTHER" id="PTHR43884:SF20">
    <property type="entry name" value="ACYL-COA DEHYDROGENASE FADE28"/>
    <property type="match status" value="1"/>
</dbReference>
<dbReference type="InterPro" id="IPR046373">
    <property type="entry name" value="Acyl-CoA_Oxase/DH_mid-dom_sf"/>
</dbReference>
<feature type="domain" description="Acyl-CoA dehydrogenase/oxidase C-terminal" evidence="7">
    <location>
        <begin position="225"/>
        <end position="345"/>
    </location>
</feature>
<dbReference type="OrthoDB" id="7328575at2"/>
<dbReference type="InterPro" id="IPR006091">
    <property type="entry name" value="Acyl-CoA_Oxase/DH_mid-dom"/>
</dbReference>
<dbReference type="PANTHER" id="PTHR43884">
    <property type="entry name" value="ACYL-COA DEHYDROGENASE"/>
    <property type="match status" value="1"/>
</dbReference>
<dbReference type="Gene3D" id="1.10.540.10">
    <property type="entry name" value="Acyl-CoA dehydrogenase/oxidase, N-terminal domain"/>
    <property type="match status" value="1"/>
</dbReference>
<dbReference type="EMBL" id="VFPG01000001">
    <property type="protein sequence ID" value="TQM30828.1"/>
    <property type="molecule type" value="Genomic_DNA"/>
</dbReference>
<reference evidence="10 11" key="1">
    <citation type="submission" date="2019-06" db="EMBL/GenBank/DDBJ databases">
        <title>Sequencing the genomes of 1000 actinobacteria strains.</title>
        <authorList>
            <person name="Klenk H.-P."/>
        </authorList>
    </citation>
    <scope>NUCLEOTIDE SEQUENCE [LARGE SCALE GENOMIC DNA]</scope>
    <source>
        <strain evidence="10 11">DSM 103495</strain>
    </source>
</reference>
<dbReference type="SUPFAM" id="SSF47203">
    <property type="entry name" value="Acyl-CoA dehydrogenase C-terminal domain-like"/>
    <property type="match status" value="1"/>
</dbReference>
<comment type="similarity">
    <text evidence="2 6">Belongs to the acyl-CoA dehydrogenase family.</text>
</comment>
<name>A0A543FAH6_9NOCA</name>
<evidence type="ECO:0000256" key="5">
    <source>
        <dbReference type="ARBA" id="ARBA00023002"/>
    </source>
</evidence>
<keyword evidence="11" id="KW-1185">Reference proteome</keyword>
<evidence type="ECO:0000256" key="3">
    <source>
        <dbReference type="ARBA" id="ARBA00022630"/>
    </source>
</evidence>
<dbReference type="GO" id="GO:0050660">
    <property type="term" value="F:flavin adenine dinucleotide binding"/>
    <property type="evidence" value="ECO:0007669"/>
    <property type="project" value="InterPro"/>
</dbReference>